<comment type="caution">
    <text evidence="1">The sequence shown here is derived from an EMBL/GenBank/DDBJ whole genome shotgun (WGS) entry which is preliminary data.</text>
</comment>
<dbReference type="Proteomes" id="UP000664417">
    <property type="component" value="Unassembled WGS sequence"/>
</dbReference>
<proteinExistence type="predicted"/>
<dbReference type="AlphaFoldDB" id="A0A8J7Q7A0"/>
<evidence type="ECO:0000313" key="2">
    <source>
        <dbReference type="Proteomes" id="UP000664417"/>
    </source>
</evidence>
<dbReference type="EMBL" id="JAFREP010000029">
    <property type="protein sequence ID" value="MBO1321952.1"/>
    <property type="molecule type" value="Genomic_DNA"/>
</dbReference>
<gene>
    <name evidence="1" type="ORF">J3U88_25955</name>
</gene>
<evidence type="ECO:0000313" key="1">
    <source>
        <dbReference type="EMBL" id="MBO1321952.1"/>
    </source>
</evidence>
<protein>
    <submittedName>
        <fullName evidence="1">Uncharacterized protein</fullName>
    </submittedName>
</protein>
<organism evidence="1 2">
    <name type="scientific">Acanthopleuribacter pedis</name>
    <dbReference type="NCBI Taxonomy" id="442870"/>
    <lineage>
        <taxon>Bacteria</taxon>
        <taxon>Pseudomonadati</taxon>
        <taxon>Acidobacteriota</taxon>
        <taxon>Holophagae</taxon>
        <taxon>Acanthopleuribacterales</taxon>
        <taxon>Acanthopleuribacteraceae</taxon>
        <taxon>Acanthopleuribacter</taxon>
    </lineage>
</organism>
<keyword evidence="2" id="KW-1185">Reference proteome</keyword>
<dbReference type="RefSeq" id="WP_207861924.1">
    <property type="nucleotide sequence ID" value="NZ_JAFREP010000029.1"/>
</dbReference>
<accession>A0A8J7Q7A0</accession>
<sequence length="172" mass="19106">MNDSRFVLQQCPEGFRVGGPFLVGHAPPFHYQNEMWVLNTALWDLTPVPGGRKVNRCRLFLHAQRRTDQVAQLTWLYQAETDRFVLQHPAMDTNGMTIARLRLETGPRQAEALVMQACHMADRIQQVIGSRAFDISHLEEDLRAAACAGAARFGAPAPVVAPNPCVCQTVGV</sequence>
<reference evidence="1" key="1">
    <citation type="submission" date="2021-03" db="EMBL/GenBank/DDBJ databases">
        <authorList>
            <person name="Wang G."/>
        </authorList>
    </citation>
    <scope>NUCLEOTIDE SEQUENCE</scope>
    <source>
        <strain evidence="1">KCTC 12899</strain>
    </source>
</reference>
<name>A0A8J7Q7A0_9BACT</name>